<proteinExistence type="predicted"/>
<organism evidence="1 2">
    <name type="scientific">Alkalithermobacter paradoxus</name>
    <dbReference type="NCBI Taxonomy" id="29349"/>
    <lineage>
        <taxon>Bacteria</taxon>
        <taxon>Bacillati</taxon>
        <taxon>Bacillota</taxon>
        <taxon>Clostridia</taxon>
        <taxon>Peptostreptococcales</taxon>
        <taxon>Tepidibacteraceae</taxon>
        <taxon>Alkalithermobacter</taxon>
    </lineage>
</organism>
<sequence length="109" mass="12770">MLTVEKALGIYTDKLNSNEKIDLTFFEKKLTKEDYKEFLELIEFVKLAKSTQTNNSFDKMFSKIDKFKNECYEEQLPNASGFRKNKGADAKEAMDNLEKLFKEEFGDDE</sequence>
<comment type="caution">
    <text evidence="1">The sequence shown here is derived from an EMBL/GenBank/DDBJ whole genome shotgun (WGS) entry which is preliminary data.</text>
</comment>
<name>A0A1V4I7E7_9FIRM</name>
<evidence type="ECO:0000313" key="1">
    <source>
        <dbReference type="EMBL" id="OPJ55918.1"/>
    </source>
</evidence>
<evidence type="ECO:0000313" key="2">
    <source>
        <dbReference type="Proteomes" id="UP000190140"/>
    </source>
</evidence>
<dbReference type="AlphaFoldDB" id="A0A1V4I7E7"/>
<protein>
    <submittedName>
        <fullName evidence="1">Uncharacterized protein</fullName>
    </submittedName>
</protein>
<dbReference type="EMBL" id="MZGW01000003">
    <property type="protein sequence ID" value="OPJ55918.1"/>
    <property type="molecule type" value="Genomic_DNA"/>
</dbReference>
<dbReference type="STRING" id="29349.CLOTH_10960"/>
<dbReference type="OrthoDB" id="2086176at2"/>
<accession>A0A1V4I7E7</accession>
<keyword evidence="2" id="KW-1185">Reference proteome</keyword>
<gene>
    <name evidence="1" type="ORF">CLOTH_10960</name>
</gene>
<reference evidence="1 2" key="1">
    <citation type="submission" date="2017-03" db="EMBL/GenBank/DDBJ databases">
        <title>Genome sequence of Clostridium thermoalcaliphilum DSM 7309.</title>
        <authorList>
            <person name="Poehlein A."/>
            <person name="Daniel R."/>
        </authorList>
    </citation>
    <scope>NUCLEOTIDE SEQUENCE [LARGE SCALE GENOMIC DNA]</scope>
    <source>
        <strain evidence="1 2">DSM 7309</strain>
    </source>
</reference>
<dbReference type="Proteomes" id="UP000190140">
    <property type="component" value="Unassembled WGS sequence"/>
</dbReference>
<dbReference type="RefSeq" id="WP_079411932.1">
    <property type="nucleotide sequence ID" value="NZ_MZGW01000003.1"/>
</dbReference>